<dbReference type="Proteomes" id="UP001150538">
    <property type="component" value="Unassembled WGS sequence"/>
</dbReference>
<organism evidence="8 9">
    <name type="scientific">Mycoemilia scoparia</name>
    <dbReference type="NCBI Taxonomy" id="417184"/>
    <lineage>
        <taxon>Eukaryota</taxon>
        <taxon>Fungi</taxon>
        <taxon>Fungi incertae sedis</taxon>
        <taxon>Zoopagomycota</taxon>
        <taxon>Kickxellomycotina</taxon>
        <taxon>Kickxellomycetes</taxon>
        <taxon>Kickxellales</taxon>
        <taxon>Kickxellaceae</taxon>
        <taxon>Mycoemilia</taxon>
    </lineage>
</organism>
<dbReference type="GO" id="GO:0000977">
    <property type="term" value="F:RNA polymerase II transcription regulatory region sequence-specific DNA binding"/>
    <property type="evidence" value="ECO:0007669"/>
    <property type="project" value="TreeGrafter"/>
</dbReference>
<feature type="compositionally biased region" description="Basic residues" evidence="6">
    <location>
        <begin position="271"/>
        <end position="285"/>
    </location>
</feature>
<evidence type="ECO:0000259" key="7">
    <source>
        <dbReference type="Pfam" id="PF24990"/>
    </source>
</evidence>
<dbReference type="OrthoDB" id="65716at2759"/>
<keyword evidence="5" id="KW-0539">Nucleus</keyword>
<keyword evidence="3" id="KW-0805">Transcription regulation</keyword>
<dbReference type="AlphaFoldDB" id="A0A9W8DJL0"/>
<dbReference type="PANTHER" id="PTHR31986:SF7">
    <property type="entry name" value="REGULATOR OF DRUG SENSITIVITY 2"/>
    <property type="match status" value="1"/>
</dbReference>
<evidence type="ECO:0000313" key="9">
    <source>
        <dbReference type="Proteomes" id="UP001150538"/>
    </source>
</evidence>
<gene>
    <name evidence="8" type="primary">RDS2</name>
    <name evidence="8" type="ORF">H4219_006126</name>
</gene>
<accession>A0A9W8DJL0</accession>
<sequence length="344" mass="38514">MVRQQLLLEQQQQQQQQLHDDSTSVTTSKDGEISITDRFFFTAADPSDGSSEDKIRQYISAKFQAGFLKPYNYVNGYSRMQHFMETNMSQPSIIRILTTLETFRPTFRAIAQSLRDFDLLLVEEGFERMLLDYDHVFNSFGTPACLWRRTGEIYKANREFADLVGIPLHYFRDGRIGIYELLTEDSTVNYWEQYGKIAFDTSQKAVLTSCVLQCSVGLKERVQHDELSASSGGGGNNNNNNSGGGGGGNFGSPRKLSSSGAGGGNGNYNNHHNHHHNYPHPHPHHGVSSPSASSVTSSSLLLGRGIRCCFSFTIRRDKYKIPVAIIGNFMPTKPKDIQRQIIES</sequence>
<keyword evidence="2" id="KW-0479">Metal-binding</keyword>
<feature type="region of interest" description="Disordered" evidence="6">
    <location>
        <begin position="226"/>
        <end position="294"/>
    </location>
</feature>
<dbReference type="GO" id="GO:0005634">
    <property type="term" value="C:nucleus"/>
    <property type="evidence" value="ECO:0007669"/>
    <property type="project" value="UniProtKB-SubCell"/>
</dbReference>
<reference evidence="8" key="1">
    <citation type="submission" date="2022-07" db="EMBL/GenBank/DDBJ databases">
        <title>Phylogenomic reconstructions and comparative analyses of Kickxellomycotina fungi.</title>
        <authorList>
            <person name="Reynolds N.K."/>
            <person name="Stajich J.E."/>
            <person name="Barry K."/>
            <person name="Grigoriev I.V."/>
            <person name="Crous P."/>
            <person name="Smith M.E."/>
        </authorList>
    </citation>
    <scope>NUCLEOTIDE SEQUENCE</scope>
    <source>
        <strain evidence="8">NBRC 100468</strain>
    </source>
</reference>
<proteinExistence type="predicted"/>
<evidence type="ECO:0000256" key="4">
    <source>
        <dbReference type="ARBA" id="ARBA00023163"/>
    </source>
</evidence>
<evidence type="ECO:0000256" key="2">
    <source>
        <dbReference type="ARBA" id="ARBA00022723"/>
    </source>
</evidence>
<dbReference type="InterPro" id="IPR056751">
    <property type="entry name" value="PAS_13"/>
</dbReference>
<evidence type="ECO:0000256" key="3">
    <source>
        <dbReference type="ARBA" id="ARBA00023015"/>
    </source>
</evidence>
<keyword evidence="4" id="KW-0804">Transcription</keyword>
<dbReference type="Pfam" id="PF24990">
    <property type="entry name" value="PAS_13"/>
    <property type="match status" value="1"/>
</dbReference>
<evidence type="ECO:0000256" key="1">
    <source>
        <dbReference type="ARBA" id="ARBA00004123"/>
    </source>
</evidence>
<protein>
    <submittedName>
        <fullName evidence="8">Transcription factor</fullName>
    </submittedName>
</protein>
<comment type="caution">
    <text evidence="8">The sequence shown here is derived from an EMBL/GenBank/DDBJ whole genome shotgun (WGS) entry which is preliminary data.</text>
</comment>
<feature type="compositionally biased region" description="Gly residues" evidence="6">
    <location>
        <begin position="231"/>
        <end position="250"/>
    </location>
</feature>
<evidence type="ECO:0000256" key="5">
    <source>
        <dbReference type="ARBA" id="ARBA00023242"/>
    </source>
</evidence>
<dbReference type="EMBL" id="JANBPU010000529">
    <property type="protein sequence ID" value="KAJ1910783.1"/>
    <property type="molecule type" value="Genomic_DNA"/>
</dbReference>
<dbReference type="PANTHER" id="PTHR31986">
    <property type="entry name" value="REGULATOR OF DRUG SENSITIVITY 2"/>
    <property type="match status" value="1"/>
</dbReference>
<dbReference type="InterPro" id="IPR053045">
    <property type="entry name" value="Zinc_cluster_trans_reg"/>
</dbReference>
<evidence type="ECO:0000256" key="6">
    <source>
        <dbReference type="SAM" id="MobiDB-lite"/>
    </source>
</evidence>
<evidence type="ECO:0000313" key="8">
    <source>
        <dbReference type="EMBL" id="KAJ1910783.1"/>
    </source>
</evidence>
<feature type="domain" description="ERT1/acuK family PAS" evidence="7">
    <location>
        <begin position="142"/>
        <end position="331"/>
    </location>
</feature>
<name>A0A9W8DJL0_9FUNG</name>
<keyword evidence="9" id="KW-1185">Reference proteome</keyword>
<dbReference type="GO" id="GO:0046872">
    <property type="term" value="F:metal ion binding"/>
    <property type="evidence" value="ECO:0007669"/>
    <property type="project" value="UniProtKB-KW"/>
</dbReference>
<comment type="subcellular location">
    <subcellularLocation>
        <location evidence="1">Nucleus</location>
    </subcellularLocation>
</comment>